<feature type="compositionally biased region" description="Basic and acidic residues" evidence="1">
    <location>
        <begin position="47"/>
        <end position="61"/>
    </location>
</feature>
<evidence type="ECO:0000256" key="2">
    <source>
        <dbReference type="SAM" id="Phobius"/>
    </source>
</evidence>
<dbReference type="InterPro" id="IPR045513">
    <property type="entry name" value="DUF6479"/>
</dbReference>
<evidence type="ECO:0008006" key="5">
    <source>
        <dbReference type="Google" id="ProtNLM"/>
    </source>
</evidence>
<feature type="compositionally biased region" description="Gly residues" evidence="1">
    <location>
        <begin position="117"/>
        <end position="127"/>
    </location>
</feature>
<protein>
    <recommendedName>
        <fullName evidence="5">Secreted protein</fullName>
    </recommendedName>
</protein>
<evidence type="ECO:0000313" key="4">
    <source>
        <dbReference type="Proteomes" id="UP000240429"/>
    </source>
</evidence>
<dbReference type="AlphaFoldDB" id="A0A2P8PVS9"/>
<accession>A0A2P8PVS9</accession>
<comment type="caution">
    <text evidence="3">The sequence shown here is derived from an EMBL/GenBank/DDBJ whole genome shotgun (WGS) entry which is preliminary data.</text>
</comment>
<feature type="compositionally biased region" description="Basic and acidic residues" evidence="1">
    <location>
        <begin position="70"/>
        <end position="82"/>
    </location>
</feature>
<dbReference type="Proteomes" id="UP000240429">
    <property type="component" value="Unassembled WGS sequence"/>
</dbReference>
<dbReference type="RefSeq" id="WP_107021672.1">
    <property type="nucleotide sequence ID" value="NZ_KZ679058.1"/>
</dbReference>
<organism evidence="3 4">
    <name type="scientific">Streptomyces dioscori</name>
    <dbReference type="NCBI Taxonomy" id="2109333"/>
    <lineage>
        <taxon>Bacteria</taxon>
        <taxon>Bacillati</taxon>
        <taxon>Actinomycetota</taxon>
        <taxon>Actinomycetes</taxon>
        <taxon>Kitasatosporales</taxon>
        <taxon>Streptomycetaceae</taxon>
        <taxon>Streptomyces</taxon>
        <taxon>Streptomyces aurantiacus group</taxon>
    </lineage>
</organism>
<keyword evidence="2" id="KW-0472">Membrane</keyword>
<keyword evidence="2" id="KW-1133">Transmembrane helix</keyword>
<gene>
    <name evidence="3" type="ORF">C6Y14_39135</name>
</gene>
<keyword evidence="4" id="KW-1185">Reference proteome</keyword>
<dbReference type="OrthoDB" id="4330154at2"/>
<proteinExistence type="predicted"/>
<sequence length="127" mass="13784">MESFGRDAAIPHEVVAGSAPFVVGPLVVGLLVTAMLVVAVWWGMRVRSREPGPPRPEDQPRLPEGGAVHEISEMREPDEMPHDGSVLTPHELRSSGNVSTRRARDQKRRRWSRNSSGGFGSGGLGSH</sequence>
<feature type="transmembrane region" description="Helical" evidence="2">
    <location>
        <begin position="20"/>
        <end position="42"/>
    </location>
</feature>
<name>A0A2P8PVS9_9ACTN</name>
<evidence type="ECO:0000313" key="3">
    <source>
        <dbReference type="EMBL" id="PSM38091.1"/>
    </source>
</evidence>
<dbReference type="Pfam" id="PF20087">
    <property type="entry name" value="DUF6479"/>
    <property type="match status" value="1"/>
</dbReference>
<feature type="region of interest" description="Disordered" evidence="1">
    <location>
        <begin position="47"/>
        <end position="127"/>
    </location>
</feature>
<reference evidence="3 4" key="1">
    <citation type="submission" date="2018-03" db="EMBL/GenBank/DDBJ databases">
        <title>Streptomyces dioscori sp. nov., a novel endophytic actinobacterium isolated from bulbil of Dioscorea bulbifera L.</title>
        <authorList>
            <person name="Zhikuan W."/>
        </authorList>
    </citation>
    <scope>NUCLEOTIDE SEQUENCE [LARGE SCALE GENOMIC DNA]</scope>
    <source>
        <strain evidence="3 4">A217</strain>
    </source>
</reference>
<evidence type="ECO:0000256" key="1">
    <source>
        <dbReference type="SAM" id="MobiDB-lite"/>
    </source>
</evidence>
<keyword evidence="2" id="KW-0812">Transmembrane</keyword>
<dbReference type="EMBL" id="PYBJ01000032">
    <property type="protein sequence ID" value="PSM38091.1"/>
    <property type="molecule type" value="Genomic_DNA"/>
</dbReference>